<evidence type="ECO:0000259" key="1">
    <source>
        <dbReference type="Pfam" id="PF26091"/>
    </source>
</evidence>
<sequence length="121" mass="13662">MAAFDVHHCLSTEYVYACREALSLIFLKTISLIRYSLLPHVILITVCTQLGSRPFVGTPVPAMEFSDWLRDYLLGLSSNVDTVFVEYIHGLLQDNSMDNAEKLECISEFLSSVTVSRSLFH</sequence>
<dbReference type="Pfam" id="PF26091">
    <property type="entry name" value="PWI_CCDC43"/>
    <property type="match status" value="1"/>
</dbReference>
<dbReference type="AlphaFoldDB" id="A0A3P7PBI6"/>
<dbReference type="Proteomes" id="UP000281553">
    <property type="component" value="Unassembled WGS sequence"/>
</dbReference>
<accession>A0A3P7PBI6</accession>
<dbReference type="OrthoDB" id="6271981at2759"/>
<keyword evidence="3" id="KW-1185">Reference proteome</keyword>
<feature type="domain" description="CCDC43 PWI-like" evidence="1">
    <location>
        <begin position="63"/>
        <end position="115"/>
    </location>
</feature>
<evidence type="ECO:0000313" key="2">
    <source>
        <dbReference type="EMBL" id="VDN17629.1"/>
    </source>
</evidence>
<name>A0A3P7PBI6_DIBLA</name>
<dbReference type="EMBL" id="UYRU01068377">
    <property type="protein sequence ID" value="VDN17629.1"/>
    <property type="molecule type" value="Genomic_DNA"/>
</dbReference>
<reference evidence="2 3" key="1">
    <citation type="submission" date="2018-11" db="EMBL/GenBank/DDBJ databases">
        <authorList>
            <consortium name="Pathogen Informatics"/>
        </authorList>
    </citation>
    <scope>NUCLEOTIDE SEQUENCE [LARGE SCALE GENOMIC DNA]</scope>
</reference>
<gene>
    <name evidence="2" type="ORF">DILT_LOCUS12979</name>
</gene>
<evidence type="ECO:0000313" key="3">
    <source>
        <dbReference type="Proteomes" id="UP000281553"/>
    </source>
</evidence>
<organism evidence="2 3">
    <name type="scientific">Dibothriocephalus latus</name>
    <name type="common">Fish tapeworm</name>
    <name type="synonym">Diphyllobothrium latum</name>
    <dbReference type="NCBI Taxonomy" id="60516"/>
    <lineage>
        <taxon>Eukaryota</taxon>
        <taxon>Metazoa</taxon>
        <taxon>Spiralia</taxon>
        <taxon>Lophotrochozoa</taxon>
        <taxon>Platyhelminthes</taxon>
        <taxon>Cestoda</taxon>
        <taxon>Eucestoda</taxon>
        <taxon>Diphyllobothriidea</taxon>
        <taxon>Diphyllobothriidae</taxon>
        <taxon>Dibothriocephalus</taxon>
    </lineage>
</organism>
<dbReference type="InterPro" id="IPR058771">
    <property type="entry name" value="PWI_CCDC43"/>
</dbReference>
<protein>
    <recommendedName>
        <fullName evidence="1">CCDC43 PWI-like domain-containing protein</fullName>
    </recommendedName>
</protein>
<proteinExistence type="predicted"/>